<proteinExistence type="predicted"/>
<feature type="region of interest" description="Disordered" evidence="1">
    <location>
        <begin position="1"/>
        <end position="126"/>
    </location>
</feature>
<dbReference type="EMBL" id="JANPWB010000006">
    <property type="protein sequence ID" value="KAJ1175848.1"/>
    <property type="molecule type" value="Genomic_DNA"/>
</dbReference>
<accession>A0AAV7TGY3</accession>
<name>A0AAV7TGY3_PLEWA</name>
<sequence>MPSGPSEEATGADAAASNPERDHVISNPFKLTRIKWQRKPVRGPGQEVEEKDPVGGGERSDETGETGTEDERRILRPVATEDPLGCREPTDSAPEGAPVSTAAREVFHDNSSHASGEAWAGQVRLH</sequence>
<dbReference type="AlphaFoldDB" id="A0AAV7TGY3"/>
<reference evidence="2" key="1">
    <citation type="journal article" date="2022" name="bioRxiv">
        <title>Sequencing and chromosome-scale assembly of the giantPleurodeles waltlgenome.</title>
        <authorList>
            <person name="Brown T."/>
            <person name="Elewa A."/>
            <person name="Iarovenko S."/>
            <person name="Subramanian E."/>
            <person name="Araus A.J."/>
            <person name="Petzold A."/>
            <person name="Susuki M."/>
            <person name="Suzuki K.-i.T."/>
            <person name="Hayashi T."/>
            <person name="Toyoda A."/>
            <person name="Oliveira C."/>
            <person name="Osipova E."/>
            <person name="Leigh N.D."/>
            <person name="Simon A."/>
            <person name="Yun M.H."/>
        </authorList>
    </citation>
    <scope>NUCLEOTIDE SEQUENCE</scope>
    <source>
        <strain evidence="2">20211129_DDA</strain>
        <tissue evidence="2">Liver</tissue>
    </source>
</reference>
<keyword evidence="3" id="KW-1185">Reference proteome</keyword>
<comment type="caution">
    <text evidence="2">The sequence shown here is derived from an EMBL/GenBank/DDBJ whole genome shotgun (WGS) entry which is preliminary data.</text>
</comment>
<feature type="compositionally biased region" description="Basic residues" evidence="1">
    <location>
        <begin position="32"/>
        <end position="41"/>
    </location>
</feature>
<dbReference type="Proteomes" id="UP001066276">
    <property type="component" value="Chromosome 3_2"/>
</dbReference>
<evidence type="ECO:0000313" key="3">
    <source>
        <dbReference type="Proteomes" id="UP001066276"/>
    </source>
</evidence>
<evidence type="ECO:0000313" key="2">
    <source>
        <dbReference type="EMBL" id="KAJ1175848.1"/>
    </source>
</evidence>
<evidence type="ECO:0000256" key="1">
    <source>
        <dbReference type="SAM" id="MobiDB-lite"/>
    </source>
</evidence>
<organism evidence="2 3">
    <name type="scientific">Pleurodeles waltl</name>
    <name type="common">Iberian ribbed newt</name>
    <dbReference type="NCBI Taxonomy" id="8319"/>
    <lineage>
        <taxon>Eukaryota</taxon>
        <taxon>Metazoa</taxon>
        <taxon>Chordata</taxon>
        <taxon>Craniata</taxon>
        <taxon>Vertebrata</taxon>
        <taxon>Euteleostomi</taxon>
        <taxon>Amphibia</taxon>
        <taxon>Batrachia</taxon>
        <taxon>Caudata</taxon>
        <taxon>Salamandroidea</taxon>
        <taxon>Salamandridae</taxon>
        <taxon>Pleurodelinae</taxon>
        <taxon>Pleurodeles</taxon>
    </lineage>
</organism>
<gene>
    <name evidence="2" type="ORF">NDU88_001133</name>
</gene>
<protein>
    <submittedName>
        <fullName evidence="2">Uncharacterized protein</fullName>
    </submittedName>
</protein>